<evidence type="ECO:0000313" key="1">
    <source>
        <dbReference type="EMBL" id="AAA17164.1"/>
    </source>
</evidence>
<sequence length="68" mass="7129">MTRMFGNGSAGLVEQNIGAMVGSASVSERNIVRQLHAYGVSVLSCPISKIMTSVGCQLPLVLSYITQG</sequence>
<organism evidence="1">
    <name type="scientific">Mycobacterium leprae</name>
    <dbReference type="NCBI Taxonomy" id="1769"/>
    <lineage>
        <taxon>Bacteria</taxon>
        <taxon>Bacillati</taxon>
        <taxon>Actinomycetota</taxon>
        <taxon>Actinomycetes</taxon>
        <taxon>Mycobacteriales</taxon>
        <taxon>Mycobacteriaceae</taxon>
        <taxon>Mycobacterium</taxon>
    </lineage>
</organism>
<name>Q49759_MYCLR</name>
<proteinExistence type="predicted"/>
<dbReference type="AlphaFoldDB" id="Q49759"/>
<reference evidence="1" key="2">
    <citation type="submission" date="1994-03" db="EMBL/GenBank/DDBJ databases">
        <authorList>
            <person name="Robison K."/>
        </authorList>
    </citation>
    <scope>NUCLEOTIDE SEQUENCE</scope>
</reference>
<dbReference type="PIR" id="S72596">
    <property type="entry name" value="S72596"/>
</dbReference>
<dbReference type="EMBL" id="U00016">
    <property type="protein sequence ID" value="AAA17164.1"/>
    <property type="molecule type" value="Genomic_DNA"/>
</dbReference>
<protein>
    <submittedName>
        <fullName evidence="1">B1937_F2_41</fullName>
    </submittedName>
</protein>
<accession>Q49759</accession>
<reference evidence="1" key="1">
    <citation type="submission" date="1994-01" db="EMBL/GenBank/DDBJ databases">
        <authorList>
            <person name="Smith D.R."/>
        </authorList>
    </citation>
    <scope>NUCLEOTIDE SEQUENCE</scope>
</reference>